<evidence type="ECO:0000313" key="2">
    <source>
        <dbReference type="EMBL" id="KAG9453875.1"/>
    </source>
</evidence>
<gene>
    <name evidence="2" type="ORF">H6P81_006779</name>
</gene>
<dbReference type="Proteomes" id="UP000825729">
    <property type="component" value="Unassembled WGS sequence"/>
</dbReference>
<feature type="compositionally biased region" description="Basic and acidic residues" evidence="1">
    <location>
        <begin position="77"/>
        <end position="90"/>
    </location>
</feature>
<feature type="compositionally biased region" description="Basic and acidic residues" evidence="1">
    <location>
        <begin position="22"/>
        <end position="37"/>
    </location>
</feature>
<proteinExistence type="predicted"/>
<dbReference type="AlphaFoldDB" id="A0AAV7EY90"/>
<evidence type="ECO:0000313" key="3">
    <source>
        <dbReference type="Proteomes" id="UP000825729"/>
    </source>
</evidence>
<feature type="region of interest" description="Disordered" evidence="1">
    <location>
        <begin position="18"/>
        <end position="53"/>
    </location>
</feature>
<comment type="caution">
    <text evidence="2">The sequence shown here is derived from an EMBL/GenBank/DDBJ whole genome shotgun (WGS) entry which is preliminary data.</text>
</comment>
<organism evidence="2 3">
    <name type="scientific">Aristolochia fimbriata</name>
    <name type="common">White veined hardy Dutchman's pipe vine</name>
    <dbReference type="NCBI Taxonomy" id="158543"/>
    <lineage>
        <taxon>Eukaryota</taxon>
        <taxon>Viridiplantae</taxon>
        <taxon>Streptophyta</taxon>
        <taxon>Embryophyta</taxon>
        <taxon>Tracheophyta</taxon>
        <taxon>Spermatophyta</taxon>
        <taxon>Magnoliopsida</taxon>
        <taxon>Magnoliidae</taxon>
        <taxon>Piperales</taxon>
        <taxon>Aristolochiaceae</taxon>
        <taxon>Aristolochia</taxon>
    </lineage>
</organism>
<name>A0AAV7EY90_ARIFI</name>
<protein>
    <submittedName>
        <fullName evidence="2">Uncharacterized protein</fullName>
    </submittedName>
</protein>
<evidence type="ECO:0000256" key="1">
    <source>
        <dbReference type="SAM" id="MobiDB-lite"/>
    </source>
</evidence>
<sequence>MPESRRNVPFDEEVAVPGATVAEERSKQYEPPFHEQGVDQQKNGGEGAKEMPTTSQGLGVLADVEGPELFHTPEVHIEGEGSESRVEKAKSPSTSGISLRVLEKP</sequence>
<keyword evidence="3" id="KW-1185">Reference proteome</keyword>
<dbReference type="EMBL" id="JAINDJ010000003">
    <property type="protein sequence ID" value="KAG9453875.1"/>
    <property type="molecule type" value="Genomic_DNA"/>
</dbReference>
<accession>A0AAV7EY90</accession>
<feature type="region of interest" description="Disordered" evidence="1">
    <location>
        <begin position="77"/>
        <end position="105"/>
    </location>
</feature>
<reference evidence="2 3" key="1">
    <citation type="submission" date="2021-07" db="EMBL/GenBank/DDBJ databases">
        <title>The Aristolochia fimbriata genome: insights into angiosperm evolution, floral development and chemical biosynthesis.</title>
        <authorList>
            <person name="Jiao Y."/>
        </authorList>
    </citation>
    <scope>NUCLEOTIDE SEQUENCE [LARGE SCALE GENOMIC DNA]</scope>
    <source>
        <strain evidence="2">IBCAS-2021</strain>
        <tissue evidence="2">Leaf</tissue>
    </source>
</reference>